<accession>S6A5Q0</accession>
<dbReference type="SUPFAM" id="SSF53756">
    <property type="entry name" value="UDP-Glycosyltransferase/glycogen phosphorylase"/>
    <property type="match status" value="1"/>
</dbReference>
<keyword evidence="6" id="KW-1185">Reference proteome</keyword>
<dbReference type="Pfam" id="PF00534">
    <property type="entry name" value="Glycos_transf_1"/>
    <property type="match status" value="1"/>
</dbReference>
<feature type="domain" description="Glycosyl transferase family 1" evidence="3">
    <location>
        <begin position="330"/>
        <end position="479"/>
    </location>
</feature>
<dbReference type="InterPro" id="IPR001296">
    <property type="entry name" value="Glyco_trans_1"/>
</dbReference>
<dbReference type="GeneID" id="16573763"/>
<feature type="domain" description="Starch synthase catalytic" evidence="4">
    <location>
        <begin position="6"/>
        <end position="236"/>
    </location>
</feature>
<protein>
    <recommendedName>
        <fullName evidence="7">Glycosyltransferase</fullName>
    </recommendedName>
</protein>
<evidence type="ECO:0008006" key="7">
    <source>
        <dbReference type="Google" id="ProtNLM"/>
    </source>
</evidence>
<evidence type="ECO:0000256" key="1">
    <source>
        <dbReference type="ARBA" id="ARBA00022676"/>
    </source>
</evidence>
<dbReference type="PATRIC" id="fig|1365176.7.peg.1106"/>
<dbReference type="EMBL" id="CP006646">
    <property type="protein sequence ID" value="AGT35462.1"/>
    <property type="molecule type" value="Genomic_DNA"/>
</dbReference>
<name>S6A5Q0_9CREN</name>
<dbReference type="HOGENOM" id="CLU_009583_18_5_2"/>
<sequence>MNGKSVLMVTFEATPFVKVGGLAEVPSNLARYLSSLGWRSLVALPSHAPTGSRGEKIIDSFTTPMGEVFVGIGTWYNVTFLLFSGSVLSNSAVYSEDVMESKVKLFATSLSIFLSRADELLGGFPNIIHFHDWHSVYSLIKLKHDFPSGKWYSAFHIHLLVKRRIKPEIFPELGVPLDWVHEIRIDGRKETYTLEEALARSNFIAEKVGAYEADRLITVSKAYLHDEVLPFLGHGFSEKSRVIYNATDWTFENAKAEVLREHGNNIIDFSGETNLNRRLDLRKYFLLRGIASLRSEEPVIPDERIKKIIQDISLPPLRENGKPEPFLFDGPLAITTGRLARQKGFDLMVEAVPRVLRELGNAKFVFLVLPVWGGEDYIYQLADLQRSYPENVRVIYGVAPSIYKLAHLASDVFFAPSRWEPFGIMALEAMATGNPLVASRTGGLKEIVLDVNDHGDKGTGLLVPPGDPYELGEALRDMLAFMEASNTGNLGWYLKKIGNEKLVRLLEEYPDAGEILRKNCIERVEKYFSWSASAATASAIYGELLKG</sequence>
<dbReference type="GO" id="GO:0016757">
    <property type="term" value="F:glycosyltransferase activity"/>
    <property type="evidence" value="ECO:0007669"/>
    <property type="project" value="UniProtKB-KW"/>
</dbReference>
<dbReference type="AlphaFoldDB" id="S6A5Q0"/>
<evidence type="ECO:0000259" key="3">
    <source>
        <dbReference type="Pfam" id="PF00534"/>
    </source>
</evidence>
<evidence type="ECO:0000313" key="6">
    <source>
        <dbReference type="Proteomes" id="UP000015543"/>
    </source>
</evidence>
<reference evidence="5 6" key="1">
    <citation type="journal article" date="2013" name="Genome Announc.">
        <title>Complete Genomic Sequence of 'Thermofilum adornatus' Strain 1910bT, a Hyperthermophilic Anaerobic Organotrophic Crenarchaeon.</title>
        <authorList>
            <person name="Dominova I.N."/>
            <person name="Kublanov I.V."/>
            <person name="Podosokorskaya O.A."/>
            <person name="Derbikova K.S."/>
            <person name="Patrushev M.V."/>
            <person name="Toshchakov S.V."/>
        </authorList>
    </citation>
    <scope>NUCLEOTIDE SEQUENCE [LARGE SCALE GENOMIC DNA]</scope>
    <source>
        <strain evidence="6">1910b</strain>
    </source>
</reference>
<dbReference type="eggNOG" id="arCOG01420">
    <property type="taxonomic scope" value="Archaea"/>
</dbReference>
<dbReference type="KEGG" id="thb:N186_05595"/>
<gene>
    <name evidence="5" type="ORF">N186_05595</name>
</gene>
<dbReference type="Proteomes" id="UP000015543">
    <property type="component" value="Chromosome"/>
</dbReference>
<dbReference type="Gene3D" id="3.40.50.2000">
    <property type="entry name" value="Glycogen Phosphorylase B"/>
    <property type="match status" value="2"/>
</dbReference>
<keyword evidence="2" id="KW-0808">Transferase</keyword>
<evidence type="ECO:0000313" key="5">
    <source>
        <dbReference type="EMBL" id="AGT35462.1"/>
    </source>
</evidence>
<keyword evidence="1" id="KW-0328">Glycosyltransferase</keyword>
<dbReference type="PANTHER" id="PTHR45825">
    <property type="entry name" value="GRANULE-BOUND STARCH SYNTHASE 1, CHLOROPLASTIC/AMYLOPLASTIC"/>
    <property type="match status" value="1"/>
</dbReference>
<proteinExistence type="predicted"/>
<dbReference type="Pfam" id="PF08323">
    <property type="entry name" value="Glyco_transf_5"/>
    <property type="match status" value="1"/>
</dbReference>
<organism evidence="5 6">
    <name type="scientific">Thermofilum adornatum</name>
    <dbReference type="NCBI Taxonomy" id="1365176"/>
    <lineage>
        <taxon>Archaea</taxon>
        <taxon>Thermoproteota</taxon>
        <taxon>Thermoprotei</taxon>
        <taxon>Thermofilales</taxon>
        <taxon>Thermofilaceae</taxon>
        <taxon>Thermofilum</taxon>
    </lineage>
</organism>
<dbReference type="InterPro" id="IPR013534">
    <property type="entry name" value="Starch_synth_cat_dom"/>
</dbReference>
<evidence type="ECO:0000259" key="4">
    <source>
        <dbReference type="Pfam" id="PF08323"/>
    </source>
</evidence>
<evidence type="ECO:0000256" key="2">
    <source>
        <dbReference type="ARBA" id="ARBA00022679"/>
    </source>
</evidence>
<dbReference type="RefSeq" id="WP_020962769.1">
    <property type="nucleotide sequence ID" value="NC_022093.1"/>
</dbReference>
<dbReference type="PANTHER" id="PTHR45825:SF11">
    <property type="entry name" value="ALPHA AMYLASE DOMAIN-CONTAINING PROTEIN"/>
    <property type="match status" value="1"/>
</dbReference>